<accession>I8UC76</accession>
<evidence type="ECO:0000313" key="2">
    <source>
        <dbReference type="Proteomes" id="UP000035062"/>
    </source>
</evidence>
<name>I8UC76_9ALTE</name>
<comment type="caution">
    <text evidence="1">The sequence shown here is derived from an EMBL/GenBank/DDBJ whole genome shotgun (WGS) entry which is preliminary data.</text>
</comment>
<dbReference type="Proteomes" id="UP000035062">
    <property type="component" value="Unassembled WGS sequence"/>
</dbReference>
<gene>
    <name evidence="1" type="ORF">AGRI_05782</name>
</gene>
<protein>
    <recommendedName>
        <fullName evidence="3">Reverse transcriptase domain-containing protein</fullName>
    </recommendedName>
</protein>
<dbReference type="PATRIC" id="fig|1195246.3.peg.1141"/>
<sequence length="495" mass="56965">MTSTVKFFEDDFAGTLFPLKTNLLLVQKHSTEISDYIYQKILSDSHPADNFLPQQRVFATKPQGHLRRTVKLDPIAEYFLYDLVYRNRGIFRPEVSEFRRSFGYRFEKGKHIPVHIAYSTYKQELAECSSNFKHSIQFDVASYFNSMYHHDVAHWFESKSGVTSVDSKALAQFFREINSGRSIDFMPHGIYPAKMIGNEFLKFIDLYGPLKSKKIVRFMDDITLFDNDRNVLMADFHVIQRLLGQFALNVNPSKTAFDHSVGDVKATLSEIRESLKEIITEYEEVPTASGVEVEELDVEIENTLSTQQVDALLELLQRDSLEESDADRILSFLRTHSDSLIEYLPILFRRFPNLIKHIHSVCGEVKEKAELSNVLLDYLNESNDFLEYQLFWIGAIVEDYLIGHGSYGSVLLRLYELTANMKIARAKILEIPVQDFGFKEIRGEYLKTGQSDWLSWSSAIGTQSLKPAERNYLLAYFAKASAMNFLISEGVKKCT</sequence>
<evidence type="ECO:0008006" key="3">
    <source>
        <dbReference type="Google" id="ProtNLM"/>
    </source>
</evidence>
<organism evidence="1 2">
    <name type="scientific">Alishewanella agri BL06</name>
    <dbReference type="NCBI Taxonomy" id="1195246"/>
    <lineage>
        <taxon>Bacteria</taxon>
        <taxon>Pseudomonadati</taxon>
        <taxon>Pseudomonadota</taxon>
        <taxon>Gammaproteobacteria</taxon>
        <taxon>Alteromonadales</taxon>
        <taxon>Alteromonadaceae</taxon>
        <taxon>Alishewanella</taxon>
    </lineage>
</organism>
<dbReference type="AlphaFoldDB" id="I8UC76"/>
<evidence type="ECO:0000313" key="1">
    <source>
        <dbReference type="EMBL" id="EIW89588.1"/>
    </source>
</evidence>
<proteinExistence type="predicted"/>
<dbReference type="NCBIfam" id="NF041750">
    <property type="entry name" value="Drt5"/>
    <property type="match status" value="1"/>
</dbReference>
<dbReference type="EMBL" id="AKKU01000011">
    <property type="protein sequence ID" value="EIW89588.1"/>
    <property type="molecule type" value="Genomic_DNA"/>
</dbReference>
<keyword evidence="2" id="KW-1185">Reference proteome</keyword>
<dbReference type="STRING" id="1195246.AGRI_05782"/>
<reference evidence="1 2" key="1">
    <citation type="journal article" date="2012" name="J. Bacteriol.">
        <title>Genome Sequence of Pectin-Degrading Alishewanella agri, Isolated from Landfill Soil.</title>
        <authorList>
            <person name="Kim J."/>
            <person name="Jung J."/>
            <person name="Sung J.S."/>
            <person name="Chun J."/>
            <person name="Park W."/>
        </authorList>
    </citation>
    <scope>NUCLEOTIDE SEQUENCE [LARGE SCALE GENOMIC DNA]</scope>
    <source>
        <strain evidence="1 2">BL06</strain>
    </source>
</reference>
<dbReference type="RefSeq" id="WP_008984071.1">
    <property type="nucleotide sequence ID" value="NZ_AKKU01000011.1"/>
</dbReference>
<dbReference type="eggNOG" id="COG3344">
    <property type="taxonomic scope" value="Bacteria"/>
</dbReference>